<feature type="compositionally biased region" description="Polar residues" evidence="1">
    <location>
        <begin position="32"/>
        <end position="47"/>
    </location>
</feature>
<proteinExistence type="predicted"/>
<keyword evidence="3" id="KW-1185">Reference proteome</keyword>
<comment type="caution">
    <text evidence="2">The sequence shown here is derived from an EMBL/GenBank/DDBJ whole genome shotgun (WGS) entry which is preliminary data.</text>
</comment>
<reference evidence="3" key="1">
    <citation type="journal article" date="2019" name="Int. J. Syst. Evol. Microbiol.">
        <title>The Global Catalogue of Microorganisms (GCM) 10K type strain sequencing project: providing services to taxonomists for standard genome sequencing and annotation.</title>
        <authorList>
            <consortium name="The Broad Institute Genomics Platform"/>
            <consortium name="The Broad Institute Genome Sequencing Center for Infectious Disease"/>
            <person name="Wu L."/>
            <person name="Ma J."/>
        </authorList>
    </citation>
    <scope>NUCLEOTIDE SEQUENCE [LARGE SCALE GENOMIC DNA]</scope>
    <source>
        <strain evidence="3">JCM 16545</strain>
    </source>
</reference>
<accession>A0ABW4WWQ5</accession>
<protein>
    <submittedName>
        <fullName evidence="2">Uncharacterized protein</fullName>
    </submittedName>
</protein>
<feature type="region of interest" description="Disordered" evidence="1">
    <location>
        <begin position="1"/>
        <end position="88"/>
    </location>
</feature>
<evidence type="ECO:0000256" key="1">
    <source>
        <dbReference type="SAM" id="MobiDB-lite"/>
    </source>
</evidence>
<organism evidence="2 3">
    <name type="scientific">Pontibacter silvestris</name>
    <dbReference type="NCBI Taxonomy" id="2305183"/>
    <lineage>
        <taxon>Bacteria</taxon>
        <taxon>Pseudomonadati</taxon>
        <taxon>Bacteroidota</taxon>
        <taxon>Cytophagia</taxon>
        <taxon>Cytophagales</taxon>
        <taxon>Hymenobacteraceae</taxon>
        <taxon>Pontibacter</taxon>
    </lineage>
</organism>
<feature type="compositionally biased region" description="Polar residues" evidence="1">
    <location>
        <begin position="66"/>
        <end position="88"/>
    </location>
</feature>
<dbReference type="EMBL" id="JBHUHV010000028">
    <property type="protein sequence ID" value="MFD2067103.1"/>
    <property type="molecule type" value="Genomic_DNA"/>
</dbReference>
<evidence type="ECO:0000313" key="2">
    <source>
        <dbReference type="EMBL" id="MFD2067103.1"/>
    </source>
</evidence>
<sequence length="88" mass="9488">MEEDKDIRQQHHESMSNPEKSFEAGKKGGKPSTETSNQSSNVVNSPKTSGSSTSSGDNHSRVDPQNRPTQGAGWQSDRNSTDPTGKKS</sequence>
<dbReference type="RefSeq" id="WP_229961773.1">
    <property type="nucleotide sequence ID" value="NZ_JAJJWI010000015.1"/>
</dbReference>
<gene>
    <name evidence="2" type="ORF">ACFSKU_09440</name>
</gene>
<evidence type="ECO:0000313" key="3">
    <source>
        <dbReference type="Proteomes" id="UP001597369"/>
    </source>
</evidence>
<dbReference type="Proteomes" id="UP001597369">
    <property type="component" value="Unassembled WGS sequence"/>
</dbReference>
<feature type="compositionally biased region" description="Basic and acidic residues" evidence="1">
    <location>
        <begin position="1"/>
        <end position="26"/>
    </location>
</feature>
<name>A0ABW4WWQ5_9BACT</name>